<dbReference type="PANTHER" id="PTHR21327">
    <property type="entry name" value="GTP CYCLOHYDROLASE II-RELATED"/>
    <property type="match status" value="1"/>
</dbReference>
<name>A0AAJ0UF92_HALSE</name>
<dbReference type="InterPro" id="IPR036144">
    <property type="entry name" value="RibA-like_sf"/>
</dbReference>
<dbReference type="GO" id="GO:0000287">
    <property type="term" value="F:magnesium ion binding"/>
    <property type="evidence" value="ECO:0007669"/>
    <property type="project" value="UniProtKB-UniRule"/>
</dbReference>
<evidence type="ECO:0000256" key="2">
    <source>
        <dbReference type="ARBA" id="ARBA00001936"/>
    </source>
</evidence>
<evidence type="ECO:0000256" key="10">
    <source>
        <dbReference type="ARBA" id="ARBA00022723"/>
    </source>
</evidence>
<evidence type="ECO:0000256" key="8">
    <source>
        <dbReference type="ARBA" id="ARBA00018836"/>
    </source>
</evidence>
<dbReference type="InterPro" id="IPR000422">
    <property type="entry name" value="DHBP_synthase_RibB"/>
</dbReference>
<evidence type="ECO:0000259" key="16">
    <source>
        <dbReference type="Pfam" id="PF00925"/>
    </source>
</evidence>
<dbReference type="HAMAP" id="MF_00180">
    <property type="entry name" value="RibB"/>
    <property type="match status" value="1"/>
</dbReference>
<evidence type="ECO:0000256" key="9">
    <source>
        <dbReference type="ARBA" id="ARBA00022619"/>
    </source>
</evidence>
<dbReference type="PIRSF" id="PIRSF001259">
    <property type="entry name" value="RibA"/>
    <property type="match status" value="1"/>
</dbReference>
<dbReference type="GO" id="GO:0008686">
    <property type="term" value="F:3,4-dihydroxy-2-butanone-4-phosphate synthase activity"/>
    <property type="evidence" value="ECO:0007669"/>
    <property type="project" value="UniProtKB-UniRule"/>
</dbReference>
<evidence type="ECO:0000313" key="17">
    <source>
        <dbReference type="EMBL" id="MBK5930248.1"/>
    </source>
</evidence>
<dbReference type="Proteomes" id="UP001296967">
    <property type="component" value="Unassembled WGS sequence"/>
</dbReference>
<dbReference type="NCBIfam" id="NF010626">
    <property type="entry name" value="PRK14019.1"/>
    <property type="match status" value="1"/>
</dbReference>
<dbReference type="SUPFAM" id="SSF142695">
    <property type="entry name" value="RibA-like"/>
    <property type="match status" value="1"/>
</dbReference>
<organism evidence="17 18">
    <name type="scientific">Halochromatium salexigens</name>
    <name type="common">Chromatium salexigens</name>
    <dbReference type="NCBI Taxonomy" id="49447"/>
    <lineage>
        <taxon>Bacteria</taxon>
        <taxon>Pseudomonadati</taxon>
        <taxon>Pseudomonadota</taxon>
        <taxon>Gammaproteobacteria</taxon>
        <taxon>Chromatiales</taxon>
        <taxon>Chromatiaceae</taxon>
        <taxon>Halochromatium</taxon>
    </lineage>
</organism>
<comment type="function">
    <text evidence="3 14">Catalyzes the conversion of D-ribulose 5-phosphate to formate and 3,4-dihydroxy-2-butanone 4-phosphate.</text>
</comment>
<keyword evidence="12 14" id="KW-0464">Manganese</keyword>
<comment type="similarity">
    <text evidence="5">In the N-terminal section; belongs to the DHBP synthase family.</text>
</comment>
<evidence type="ECO:0000313" key="18">
    <source>
        <dbReference type="Proteomes" id="UP001296967"/>
    </source>
</evidence>
<evidence type="ECO:0000256" key="12">
    <source>
        <dbReference type="ARBA" id="ARBA00023211"/>
    </source>
</evidence>
<comment type="catalytic activity">
    <reaction evidence="1 14">
        <text>D-ribulose 5-phosphate = (2S)-2-hydroxy-3-oxobutyl phosphate + formate + H(+)</text>
        <dbReference type="Rhea" id="RHEA:18457"/>
        <dbReference type="ChEBI" id="CHEBI:15378"/>
        <dbReference type="ChEBI" id="CHEBI:15740"/>
        <dbReference type="ChEBI" id="CHEBI:58121"/>
        <dbReference type="ChEBI" id="CHEBI:58830"/>
        <dbReference type="EC" id="4.1.99.12"/>
    </reaction>
</comment>
<comment type="cofactor">
    <cofactor evidence="14">
        <name>Mg(2+)</name>
        <dbReference type="ChEBI" id="CHEBI:18420"/>
    </cofactor>
    <cofactor evidence="14">
        <name>Mn(2+)</name>
        <dbReference type="ChEBI" id="CHEBI:29035"/>
    </cofactor>
    <text evidence="14">Binds 2 divalent metal cations per subunit. Magnesium or manganese.</text>
</comment>
<dbReference type="FunFam" id="3.90.870.10:FF:000001">
    <property type="entry name" value="Riboflavin biosynthesis protein RibBA"/>
    <property type="match status" value="1"/>
</dbReference>
<dbReference type="EC" id="4.1.99.12" evidence="7 14"/>
<comment type="cofactor">
    <cofactor evidence="2">
        <name>Mn(2+)</name>
        <dbReference type="ChEBI" id="CHEBI:29035"/>
    </cofactor>
</comment>
<comment type="caution">
    <text evidence="17">The sequence shown here is derived from an EMBL/GenBank/DDBJ whole genome shotgun (WGS) entry which is preliminary data.</text>
</comment>
<evidence type="ECO:0000256" key="15">
    <source>
        <dbReference type="SAM" id="MobiDB-lite"/>
    </source>
</evidence>
<dbReference type="GO" id="GO:0003935">
    <property type="term" value="F:GTP cyclohydrolase II activity"/>
    <property type="evidence" value="ECO:0007669"/>
    <property type="project" value="TreeGrafter"/>
</dbReference>
<feature type="compositionally biased region" description="Low complexity" evidence="15">
    <location>
        <begin position="318"/>
        <end position="337"/>
    </location>
</feature>
<evidence type="ECO:0000256" key="13">
    <source>
        <dbReference type="ARBA" id="ARBA00023239"/>
    </source>
</evidence>
<evidence type="ECO:0000256" key="7">
    <source>
        <dbReference type="ARBA" id="ARBA00012153"/>
    </source>
</evidence>
<dbReference type="SUPFAM" id="SSF55821">
    <property type="entry name" value="YrdC/RibB"/>
    <property type="match status" value="1"/>
</dbReference>
<dbReference type="Pfam" id="PF00925">
    <property type="entry name" value="GTP_cyclohydro2"/>
    <property type="match status" value="1"/>
</dbReference>
<evidence type="ECO:0000256" key="11">
    <source>
        <dbReference type="ARBA" id="ARBA00022842"/>
    </source>
</evidence>
<feature type="region of interest" description="Disordered" evidence="15">
    <location>
        <begin position="313"/>
        <end position="347"/>
    </location>
</feature>
<gene>
    <name evidence="14" type="primary">ribB</name>
    <name evidence="17" type="ORF">CCR82_06850</name>
</gene>
<dbReference type="PANTHER" id="PTHR21327:SF34">
    <property type="entry name" value="3,4-DIHYDROXY-2-BUTANONE 4-PHOSPHATE SYNTHASE"/>
    <property type="match status" value="1"/>
</dbReference>
<keyword evidence="11 14" id="KW-0460">Magnesium</keyword>
<dbReference type="Pfam" id="PF00926">
    <property type="entry name" value="DHBP_synthase"/>
    <property type="match status" value="1"/>
</dbReference>
<reference evidence="17" key="2">
    <citation type="journal article" date="2020" name="Microorganisms">
        <title>Osmotic Adaptation and Compatible Solute Biosynthesis of Phototrophic Bacteria as Revealed from Genome Analyses.</title>
        <authorList>
            <person name="Imhoff J.F."/>
            <person name="Rahn T."/>
            <person name="Kunzel S."/>
            <person name="Keller A."/>
            <person name="Neulinger S.C."/>
        </authorList>
    </citation>
    <scope>NUCLEOTIDE SEQUENCE</scope>
    <source>
        <strain evidence="17">DSM 4395</strain>
    </source>
</reference>
<dbReference type="GO" id="GO:0005829">
    <property type="term" value="C:cytosol"/>
    <property type="evidence" value="ECO:0007669"/>
    <property type="project" value="TreeGrafter"/>
</dbReference>
<feature type="site" description="Essential for catalytic activity" evidence="14">
    <location>
        <position position="164"/>
    </location>
</feature>
<dbReference type="NCBIfam" id="TIGR00506">
    <property type="entry name" value="ribB"/>
    <property type="match status" value="1"/>
</dbReference>
<dbReference type="GO" id="GO:0030145">
    <property type="term" value="F:manganese ion binding"/>
    <property type="evidence" value="ECO:0007669"/>
    <property type="project" value="UniProtKB-UniRule"/>
</dbReference>
<feature type="binding site" evidence="14">
    <location>
        <position position="28"/>
    </location>
    <ligand>
        <name>Mg(2+)</name>
        <dbReference type="ChEBI" id="CHEBI:18420"/>
        <label>2</label>
    </ligand>
</feature>
<feature type="domain" description="GTP cyclohydrolase II" evidence="16">
    <location>
        <begin position="211"/>
        <end position="393"/>
    </location>
</feature>
<dbReference type="RefSeq" id="WP_201244668.1">
    <property type="nucleotide sequence ID" value="NZ_NHSF01000046.1"/>
</dbReference>
<dbReference type="Gene3D" id="3.90.870.10">
    <property type="entry name" value="DHBP synthase"/>
    <property type="match status" value="1"/>
</dbReference>
<dbReference type="GO" id="GO:0009231">
    <property type="term" value="P:riboflavin biosynthetic process"/>
    <property type="evidence" value="ECO:0007669"/>
    <property type="project" value="UniProtKB-UniRule"/>
</dbReference>
<accession>A0AAJ0UF92</accession>
<feature type="binding site" evidence="14">
    <location>
        <position position="28"/>
    </location>
    <ligand>
        <name>Mg(2+)</name>
        <dbReference type="ChEBI" id="CHEBI:18420"/>
        <label>1</label>
    </ligand>
</feature>
<dbReference type="Gene3D" id="3.40.50.10990">
    <property type="entry name" value="GTP cyclohydrolase II"/>
    <property type="match status" value="1"/>
</dbReference>
<keyword evidence="9 14" id="KW-0686">Riboflavin biosynthesis</keyword>
<dbReference type="InterPro" id="IPR032677">
    <property type="entry name" value="GTP_cyclohydro_II"/>
</dbReference>
<evidence type="ECO:0000256" key="4">
    <source>
        <dbReference type="ARBA" id="ARBA00004904"/>
    </source>
</evidence>
<keyword evidence="13 14" id="KW-0456">Lyase</keyword>
<feature type="binding site" evidence="14">
    <location>
        <position position="143"/>
    </location>
    <ligand>
        <name>Mg(2+)</name>
        <dbReference type="ChEBI" id="CHEBI:18420"/>
        <label>2</label>
    </ligand>
</feature>
<evidence type="ECO:0000256" key="14">
    <source>
        <dbReference type="HAMAP-Rule" id="MF_00180"/>
    </source>
</evidence>
<feature type="binding site" evidence="14">
    <location>
        <position position="32"/>
    </location>
    <ligand>
        <name>D-ribulose 5-phosphate</name>
        <dbReference type="ChEBI" id="CHEBI:58121"/>
    </ligand>
</feature>
<proteinExistence type="inferred from homology"/>
<evidence type="ECO:0000256" key="5">
    <source>
        <dbReference type="ARBA" id="ARBA00005520"/>
    </source>
</evidence>
<feature type="binding site" evidence="14">
    <location>
        <begin position="27"/>
        <end position="28"/>
    </location>
    <ligand>
        <name>D-ribulose 5-phosphate</name>
        <dbReference type="ChEBI" id="CHEBI:58121"/>
    </ligand>
</feature>
<evidence type="ECO:0000256" key="1">
    <source>
        <dbReference type="ARBA" id="ARBA00000141"/>
    </source>
</evidence>
<comment type="subunit">
    <text evidence="14">Homodimer.</text>
</comment>
<feature type="site" description="Essential for catalytic activity" evidence="14">
    <location>
        <position position="126"/>
    </location>
</feature>
<protein>
    <recommendedName>
        <fullName evidence="8 14">3,4-dihydroxy-2-butanone 4-phosphate synthase</fullName>
        <shortName evidence="14">DHBP synthase</shortName>
        <ecNumber evidence="7 14">4.1.99.12</ecNumber>
    </recommendedName>
</protein>
<comment type="similarity">
    <text evidence="6">In the C-terminal section; belongs to the GTP cyclohydrolase II family.</text>
</comment>
<dbReference type="AlphaFoldDB" id="A0AAJ0UF92"/>
<evidence type="ECO:0000256" key="3">
    <source>
        <dbReference type="ARBA" id="ARBA00002284"/>
    </source>
</evidence>
<reference evidence="17" key="1">
    <citation type="submission" date="2017-05" db="EMBL/GenBank/DDBJ databases">
        <authorList>
            <person name="Imhoff J.F."/>
            <person name="Rahn T."/>
            <person name="Kuenzel S."/>
            <person name="Neulinger S.C."/>
        </authorList>
    </citation>
    <scope>NUCLEOTIDE SEQUENCE</scope>
    <source>
        <strain evidence="17">DSM 4395</strain>
    </source>
</reference>
<keyword evidence="10 14" id="KW-0479">Metal-binding</keyword>
<sequence>MALNSTNEIIDELRAGRMVVIMDDEDRENEGDLLLAADSVTPEAINFMAKYGRGLICLTLTKERCERLRLPLMVNANNAPHSTAFTISVEAARGVTTGISAADRARTIAAAVAAEAKPSDLVQPGHVFPLMAQPGGVLVRAGHTEAGCDLARLAGFEPAAVIVEILNEDGTMARRPDLERFAKAHGLKIGTIADLIHYRVANEKAVIRESQGRLPTAFGTFEVTAYRDTIENDIHLALVMGEINAERPTLVRVHLQNTLCDLFGAQHPACGWPLDDVMRQIAGAGEGVIVVLRNRDQGDDVLAKLAAITEPTNRDPIQEAAQETAPEAAQETVPEAARQTSMPAPHSARNELRTYGIGAQILADVGVHRMRVMSAPKAMHGISGFDLEVVEYLGG</sequence>
<keyword evidence="18" id="KW-1185">Reference proteome</keyword>
<feature type="binding site" evidence="14">
    <location>
        <begin position="140"/>
        <end position="144"/>
    </location>
    <ligand>
        <name>D-ribulose 5-phosphate</name>
        <dbReference type="ChEBI" id="CHEBI:58121"/>
    </ligand>
</feature>
<dbReference type="EMBL" id="NHSF01000046">
    <property type="protein sequence ID" value="MBK5930248.1"/>
    <property type="molecule type" value="Genomic_DNA"/>
</dbReference>
<dbReference type="InterPro" id="IPR017945">
    <property type="entry name" value="DHBP_synth_RibB-like_a/b_dom"/>
</dbReference>
<comment type="similarity">
    <text evidence="14">Belongs to the DHBP synthase family.</text>
</comment>
<evidence type="ECO:0000256" key="6">
    <source>
        <dbReference type="ARBA" id="ARBA00008976"/>
    </source>
</evidence>
<comment type="pathway">
    <text evidence="4 14">Cofactor biosynthesis; riboflavin biosynthesis; 2-hydroxy-3-oxobutyl phosphate from D-ribulose 5-phosphate: step 1/1.</text>
</comment>